<sequence length="214" mass="22726">MMPRFAAGLALALTLAGCAATPTPPRSAAARTDGLAVLSLTVAAPAGTRVSRFEYRLRPVAQPPMNQARVERYYRSEREHARALGTRTTATGAPADRPLPVVGQGAGDAGAIREDSGTVGRVAVLRLAPGTYELRDWRLVLADRHGKLALTPPHPVVYRFTVPADGGSYLGNVHLAVTANHQYRFALADRRARDLALAGGTDTALAYRPGQLTP</sequence>
<feature type="signal peptide" evidence="1">
    <location>
        <begin position="1"/>
        <end position="19"/>
    </location>
</feature>
<dbReference type="Proteomes" id="UP000501991">
    <property type="component" value="Chromosome"/>
</dbReference>
<keyword evidence="1" id="KW-0732">Signal</keyword>
<reference evidence="2 3" key="1">
    <citation type="submission" date="2020-02" db="EMBL/GenBank/DDBJ databases">
        <title>Nitrogenibacter mangrovi gen. nov., sp. nov. isolated from mangrove sediment, a denitrifying betaproteobacterium.</title>
        <authorList>
            <person name="Liao H."/>
            <person name="Tian Y."/>
        </authorList>
    </citation>
    <scope>NUCLEOTIDE SEQUENCE [LARGE SCALE GENOMIC DNA]</scope>
    <source>
        <strain evidence="2 3">M9-3-2</strain>
    </source>
</reference>
<name>A0A6C1B947_9RHOO</name>
<protein>
    <recommendedName>
        <fullName evidence="4">Lipoprotein</fullName>
    </recommendedName>
</protein>
<dbReference type="EMBL" id="CP048836">
    <property type="protein sequence ID" value="QID19355.1"/>
    <property type="molecule type" value="Genomic_DNA"/>
</dbReference>
<dbReference type="KEGG" id="azq:G3580_18085"/>
<evidence type="ECO:0000313" key="2">
    <source>
        <dbReference type="EMBL" id="QID19355.1"/>
    </source>
</evidence>
<dbReference type="AlphaFoldDB" id="A0A6C1B947"/>
<gene>
    <name evidence="2" type="ORF">G3580_18085</name>
</gene>
<organism evidence="2 3">
    <name type="scientific">Nitrogeniibacter mangrovi</name>
    <dbReference type="NCBI Taxonomy" id="2016596"/>
    <lineage>
        <taxon>Bacteria</taxon>
        <taxon>Pseudomonadati</taxon>
        <taxon>Pseudomonadota</taxon>
        <taxon>Betaproteobacteria</taxon>
        <taxon>Rhodocyclales</taxon>
        <taxon>Zoogloeaceae</taxon>
        <taxon>Nitrogeniibacter</taxon>
    </lineage>
</organism>
<dbReference type="RefSeq" id="WP_173767876.1">
    <property type="nucleotide sequence ID" value="NZ_CP048836.1"/>
</dbReference>
<accession>A0A6C1B947</accession>
<evidence type="ECO:0008006" key="4">
    <source>
        <dbReference type="Google" id="ProtNLM"/>
    </source>
</evidence>
<keyword evidence="3" id="KW-1185">Reference proteome</keyword>
<feature type="chain" id="PRO_5025400118" description="Lipoprotein" evidence="1">
    <location>
        <begin position="20"/>
        <end position="214"/>
    </location>
</feature>
<dbReference type="PROSITE" id="PS51257">
    <property type="entry name" value="PROKAR_LIPOPROTEIN"/>
    <property type="match status" value="1"/>
</dbReference>
<proteinExistence type="predicted"/>
<evidence type="ECO:0000256" key="1">
    <source>
        <dbReference type="SAM" id="SignalP"/>
    </source>
</evidence>
<evidence type="ECO:0000313" key="3">
    <source>
        <dbReference type="Proteomes" id="UP000501991"/>
    </source>
</evidence>